<comment type="caution">
    <text evidence="2">The sequence shown here is derived from an EMBL/GenBank/DDBJ whole genome shotgun (WGS) entry which is preliminary data.</text>
</comment>
<evidence type="ECO:0000256" key="1">
    <source>
        <dbReference type="SAM" id="MobiDB-lite"/>
    </source>
</evidence>
<protein>
    <submittedName>
        <fullName evidence="2">Uncharacterized protein</fullName>
    </submittedName>
</protein>
<gene>
    <name evidence="2" type="ORF">GCM10023156_44480</name>
</gene>
<dbReference type="Proteomes" id="UP001500840">
    <property type="component" value="Unassembled WGS sequence"/>
</dbReference>
<sequence length="65" mass="6998">MGLKLHLDRLTQQPRLDQPQFFRVKVDAVAVNPTGKRGEDRGENGKTATKPGGESAANVLLGPIC</sequence>
<feature type="region of interest" description="Disordered" evidence="1">
    <location>
        <begin position="32"/>
        <end position="65"/>
    </location>
</feature>
<keyword evidence="3" id="KW-1185">Reference proteome</keyword>
<name>A0ABP8N8T8_9BACT</name>
<accession>A0ABP8N8T8</accession>
<reference evidence="3" key="1">
    <citation type="journal article" date="2019" name="Int. J. Syst. Evol. Microbiol.">
        <title>The Global Catalogue of Microorganisms (GCM) 10K type strain sequencing project: providing services to taxonomists for standard genome sequencing and annotation.</title>
        <authorList>
            <consortium name="The Broad Institute Genomics Platform"/>
            <consortium name="The Broad Institute Genome Sequencing Center for Infectious Disease"/>
            <person name="Wu L."/>
            <person name="Ma J."/>
        </authorList>
    </citation>
    <scope>NUCLEOTIDE SEQUENCE [LARGE SCALE GENOMIC DNA]</scope>
    <source>
        <strain evidence="3">JCM 17759</strain>
    </source>
</reference>
<evidence type="ECO:0000313" key="2">
    <source>
        <dbReference type="EMBL" id="GAA4461589.1"/>
    </source>
</evidence>
<proteinExistence type="predicted"/>
<organism evidence="2 3">
    <name type="scientific">Novipirellula rosea</name>
    <dbReference type="NCBI Taxonomy" id="1031540"/>
    <lineage>
        <taxon>Bacteria</taxon>
        <taxon>Pseudomonadati</taxon>
        <taxon>Planctomycetota</taxon>
        <taxon>Planctomycetia</taxon>
        <taxon>Pirellulales</taxon>
        <taxon>Pirellulaceae</taxon>
        <taxon>Novipirellula</taxon>
    </lineage>
</organism>
<evidence type="ECO:0000313" key="3">
    <source>
        <dbReference type="Proteomes" id="UP001500840"/>
    </source>
</evidence>
<dbReference type="EMBL" id="BAABGA010000054">
    <property type="protein sequence ID" value="GAA4461589.1"/>
    <property type="molecule type" value="Genomic_DNA"/>
</dbReference>